<name>A0ABR5HN65_9BURK</name>
<keyword evidence="5 12" id="KW-0547">Nucleotide-binding</keyword>
<comment type="catalytic activity">
    <reaction evidence="11 12">
        <text>tRNA(Ile) + L-isoleucine + ATP = L-isoleucyl-tRNA(Ile) + AMP + diphosphate</text>
        <dbReference type="Rhea" id="RHEA:11060"/>
        <dbReference type="Rhea" id="RHEA-COMP:9666"/>
        <dbReference type="Rhea" id="RHEA-COMP:9695"/>
        <dbReference type="ChEBI" id="CHEBI:30616"/>
        <dbReference type="ChEBI" id="CHEBI:33019"/>
        <dbReference type="ChEBI" id="CHEBI:58045"/>
        <dbReference type="ChEBI" id="CHEBI:78442"/>
        <dbReference type="ChEBI" id="CHEBI:78528"/>
        <dbReference type="ChEBI" id="CHEBI:456215"/>
        <dbReference type="EC" id="6.1.1.5"/>
    </reaction>
</comment>
<feature type="short sequence motif" description="'KMSKS' region" evidence="12">
    <location>
        <begin position="657"/>
        <end position="661"/>
    </location>
</feature>
<dbReference type="HAMAP" id="MF_02002">
    <property type="entry name" value="Ile_tRNA_synth_type1"/>
    <property type="match status" value="1"/>
</dbReference>
<feature type="binding site" evidence="12">
    <location>
        <position position="660"/>
    </location>
    <ligand>
        <name>ATP</name>
        <dbReference type="ChEBI" id="CHEBI:30616"/>
    </ligand>
</feature>
<keyword evidence="6 12" id="KW-0862">Zinc</keyword>
<dbReference type="Gene3D" id="3.90.740.10">
    <property type="entry name" value="Valyl/Leucyl/Isoleucyl-tRNA synthetase, editing domain"/>
    <property type="match status" value="1"/>
</dbReference>
<dbReference type="CDD" id="cd07960">
    <property type="entry name" value="Anticodon_Ia_Ile_BEm"/>
    <property type="match status" value="1"/>
</dbReference>
<dbReference type="SUPFAM" id="SSF52374">
    <property type="entry name" value="Nucleotidylyl transferase"/>
    <property type="match status" value="1"/>
</dbReference>
<evidence type="ECO:0000259" key="15">
    <source>
        <dbReference type="Pfam" id="PF08264"/>
    </source>
</evidence>
<dbReference type="InterPro" id="IPR010663">
    <property type="entry name" value="Znf_FPG/IleRS"/>
</dbReference>
<dbReference type="InterPro" id="IPR001412">
    <property type="entry name" value="aa-tRNA-synth_I_CS"/>
</dbReference>
<dbReference type="SUPFAM" id="SSF47323">
    <property type="entry name" value="Anticodon-binding domain of a subclass of class I aminoacyl-tRNA synthetases"/>
    <property type="match status" value="1"/>
</dbReference>
<dbReference type="InterPro" id="IPR009008">
    <property type="entry name" value="Val/Leu/Ile-tRNA-synth_edit"/>
</dbReference>
<evidence type="ECO:0000259" key="14">
    <source>
        <dbReference type="Pfam" id="PF06827"/>
    </source>
</evidence>
<keyword evidence="3 12" id="KW-0436">Ligase</keyword>
<dbReference type="InterPro" id="IPR033708">
    <property type="entry name" value="Anticodon_Ile_BEm"/>
</dbReference>
<keyword evidence="2 12" id="KW-0963">Cytoplasm</keyword>
<feature type="binding site" evidence="12">
    <location>
        <position position="946"/>
    </location>
    <ligand>
        <name>Zn(2+)</name>
        <dbReference type="ChEBI" id="CHEBI:29105"/>
    </ligand>
</feature>
<dbReference type="GO" id="GO:0004822">
    <property type="term" value="F:isoleucine-tRNA ligase activity"/>
    <property type="evidence" value="ECO:0007669"/>
    <property type="project" value="UniProtKB-EC"/>
</dbReference>
<comment type="subcellular location">
    <subcellularLocation>
        <location evidence="12">Cytoplasm</location>
    </subcellularLocation>
</comment>
<keyword evidence="17" id="KW-1185">Reference proteome</keyword>
<proteinExistence type="inferred from homology"/>
<evidence type="ECO:0000313" key="16">
    <source>
        <dbReference type="EMBL" id="KMQ80832.1"/>
    </source>
</evidence>
<dbReference type="PRINTS" id="PR00984">
    <property type="entry name" value="TRNASYNTHILE"/>
</dbReference>
<feature type="binding site" evidence="12">
    <location>
        <position position="943"/>
    </location>
    <ligand>
        <name>Zn(2+)</name>
        <dbReference type="ChEBI" id="CHEBI:29105"/>
    </ligand>
</feature>
<dbReference type="InterPro" id="IPR002300">
    <property type="entry name" value="aa-tRNA-synth_Ia"/>
</dbReference>
<comment type="cofactor">
    <cofactor evidence="12">
        <name>Zn(2+)</name>
        <dbReference type="ChEBI" id="CHEBI:29105"/>
    </cofactor>
    <text evidence="12">Binds 1 zinc ion per subunit.</text>
</comment>
<evidence type="ECO:0000256" key="9">
    <source>
        <dbReference type="ARBA" id="ARBA00023146"/>
    </source>
</evidence>
<evidence type="ECO:0000256" key="6">
    <source>
        <dbReference type="ARBA" id="ARBA00022833"/>
    </source>
</evidence>
<protein>
    <recommendedName>
        <fullName evidence="12">Isoleucine--tRNA ligase</fullName>
        <ecNumber evidence="12">6.1.1.5</ecNumber>
    </recommendedName>
    <alternativeName>
        <fullName evidence="12">Isoleucyl-tRNA synthetase</fullName>
        <shortName evidence="12">IleRS</shortName>
    </alternativeName>
</protein>
<feature type="domain" description="Aminoacyl-tRNA synthetase class Ia" evidence="13">
    <location>
        <begin position="71"/>
        <end position="695"/>
    </location>
</feature>
<evidence type="ECO:0000256" key="1">
    <source>
        <dbReference type="ARBA" id="ARBA00006887"/>
    </source>
</evidence>
<feature type="binding site" evidence="12">
    <location>
        <position position="963"/>
    </location>
    <ligand>
        <name>Zn(2+)</name>
        <dbReference type="ChEBI" id="CHEBI:29105"/>
    </ligand>
</feature>
<accession>A0ABR5HN65</accession>
<sequence>MSVRCNLHRTLPSPLDTPRALPHYIKRRRLTEFTESPMSDKKEKASSKYPVNLLDTPFPMRGDLPKHEPPWVKEWQDKKIYEKIRAASKGRKKFILHDGPPYANGDIHLGHAVNKILKDMIVKARNLSGFDAVYVPGWDCHGMPIEIQIEKQFGKSLLAIEVMQKARAYAGEQIEKQKVGFRRLGVLGDWDNPYKTMNFVNEAGEIRALAKIMEKGYVFRGLKPVNWCFDCGSALAEAEVEYKDKTDPTIDVMFAFAEPEKTAQAFGLNALPKQEGGIVIWTTTPWTIPANQALNVHPEIVYALVDTPRGLLIFAQERVESCLQTYGLTGEVIATTTGEKLANLRFHHPLASAHPGYKRTSPVYLGDYVTTESGTGVVHSSPAYGVEDFVSCKAHGMPDSDIINPVMGDGNYIESLPLFGGLSIWKANPQIVEALEATGSLLKTEKYTHSYMHCWRHKTPITYRATSQWFAGMDVKPNDGGKTLRETALEDVENTAFYPSWGKQRLFRTIANRPDWTLSRQRQWGVPMAFFIHKETGDLHPRTPELLEEVAKRVEQVGIETWQTLDPRELIGDDANMYEKNRDTLDVWFDSGATHWHVLRGSHKEELQFPADLYLEGSDQHRGWFHLSLLTASMLDGRAPYDALLTHGFTVDGEGRKMSKSLGNGVDPHEVANRLGAEIIRLWIASTDYSGELAISEEILKRVTETYRRIRNTLRFLLANLSDFDFGKNALPVSEWLEIDRYAIALTRNLQDDALAHYEKYKFHPVVAKITTFCSEDLGGFYLDVLKDRLYTTKPDSRERRSAQTTLFHIAHGLLRLVAPYLSFTAEEAFKVLKPGQDTIFTEVYAEYPEIANGGELLDKWTLIRNARSDVTKALEEARTANQIGSSLQAEVVVRASGARYDALQRLDDALRFVLVTSQALVQKVASEAEEGVDVTASSYMKCERCWHYCADVGSHADHPGLCGRCFSNLYGAGETRGAA</sequence>
<dbReference type="InterPro" id="IPR009080">
    <property type="entry name" value="tRNAsynth_Ia_anticodon-bd"/>
</dbReference>
<evidence type="ECO:0000313" key="17">
    <source>
        <dbReference type="Proteomes" id="UP000242951"/>
    </source>
</evidence>
<comment type="similarity">
    <text evidence="1 12">Belongs to the class-I aminoacyl-tRNA synthetase family. IleS type 1 subfamily.</text>
</comment>
<gene>
    <name evidence="12" type="primary">ileS</name>
    <name evidence="16" type="ORF">BPMI_00468c</name>
</gene>
<dbReference type="SUPFAM" id="SSF50677">
    <property type="entry name" value="ValRS/IleRS/LeuRS editing domain"/>
    <property type="match status" value="1"/>
</dbReference>
<dbReference type="InterPro" id="IPR014729">
    <property type="entry name" value="Rossmann-like_a/b/a_fold"/>
</dbReference>
<dbReference type="EMBL" id="LELG01000036">
    <property type="protein sequence ID" value="KMQ80832.1"/>
    <property type="molecule type" value="Genomic_DNA"/>
</dbReference>
<comment type="domain">
    <text evidence="12">IleRS has two distinct active sites: one for aminoacylation and one for editing. The misactivated valine is translocated from the active site to the editing site, which sterically excludes the correctly activated isoleucine. The single editing site contains two valyl binding pockets, one specific for each substrate (Val-AMP or Val-tRNA(Ile)).</text>
</comment>
<dbReference type="Pfam" id="PF00133">
    <property type="entry name" value="tRNA-synt_1"/>
    <property type="match status" value="1"/>
</dbReference>
<dbReference type="PROSITE" id="PS00178">
    <property type="entry name" value="AA_TRNA_LIGASE_I"/>
    <property type="match status" value="1"/>
</dbReference>
<keyword evidence="7 12" id="KW-0067">ATP-binding</keyword>
<comment type="function">
    <text evidence="10 12">Catalyzes the attachment of isoleucine to tRNA(Ile). As IleRS can inadvertently accommodate and process structurally similar amino acids such as valine, to avoid such errors it has two additional distinct tRNA(Ile)-dependent editing activities. One activity is designated as 'pretransfer' editing and involves the hydrolysis of activated Val-AMP. The other activity is designated 'posttransfer' editing and involves deacylation of mischarged Val-tRNA(Ile).</text>
</comment>
<feature type="domain" description="Methionyl/Valyl/Leucyl/Isoleucyl-tRNA synthetase anticodon-binding" evidence="15">
    <location>
        <begin position="740"/>
        <end position="893"/>
    </location>
</feature>
<feature type="domain" description="Zinc finger FPG/IleRS-type" evidence="14">
    <location>
        <begin position="942"/>
        <end position="968"/>
    </location>
</feature>
<evidence type="ECO:0000256" key="10">
    <source>
        <dbReference type="ARBA" id="ARBA00025217"/>
    </source>
</evidence>
<reference evidence="16 17" key="1">
    <citation type="submission" date="2015-06" db="EMBL/GenBank/DDBJ databases">
        <title>Comparative genomics of Burkholderia leaf nodule symbionts.</title>
        <authorList>
            <person name="Carlier A."/>
            <person name="Eberl L."/>
            <person name="Pinto-Carbo M."/>
        </authorList>
    </citation>
    <scope>NUCLEOTIDE SEQUENCE [LARGE SCALE GENOMIC DNA]</scope>
    <source>
        <strain evidence="16 17">UZHbot3</strain>
    </source>
</reference>
<dbReference type="InterPro" id="IPR002301">
    <property type="entry name" value="Ile-tRNA-ligase"/>
</dbReference>
<evidence type="ECO:0000256" key="8">
    <source>
        <dbReference type="ARBA" id="ARBA00022917"/>
    </source>
</evidence>
<keyword evidence="8 12" id="KW-0648">Protein biosynthesis</keyword>
<evidence type="ECO:0000256" key="12">
    <source>
        <dbReference type="HAMAP-Rule" id="MF_02002"/>
    </source>
</evidence>
<feature type="binding site" evidence="12">
    <location>
        <position position="966"/>
    </location>
    <ligand>
        <name>Zn(2+)</name>
        <dbReference type="ChEBI" id="CHEBI:29105"/>
    </ligand>
</feature>
<dbReference type="EC" id="6.1.1.5" evidence="12"/>
<dbReference type="NCBIfam" id="TIGR00392">
    <property type="entry name" value="ileS"/>
    <property type="match status" value="1"/>
</dbReference>
<evidence type="ECO:0000256" key="7">
    <source>
        <dbReference type="ARBA" id="ARBA00022840"/>
    </source>
</evidence>
<dbReference type="Pfam" id="PF08264">
    <property type="entry name" value="Anticodon_1"/>
    <property type="match status" value="1"/>
</dbReference>
<evidence type="ECO:0000256" key="2">
    <source>
        <dbReference type="ARBA" id="ARBA00022490"/>
    </source>
</evidence>
<evidence type="ECO:0000256" key="3">
    <source>
        <dbReference type="ARBA" id="ARBA00022598"/>
    </source>
</evidence>
<dbReference type="Gene3D" id="3.40.50.620">
    <property type="entry name" value="HUPs"/>
    <property type="match status" value="2"/>
</dbReference>
<dbReference type="InterPro" id="IPR023585">
    <property type="entry name" value="Ile-tRNA-ligase_type1"/>
</dbReference>
<feature type="binding site" evidence="12">
    <location>
        <position position="616"/>
    </location>
    <ligand>
        <name>L-isoleucyl-5'-AMP</name>
        <dbReference type="ChEBI" id="CHEBI:178002"/>
    </ligand>
</feature>
<dbReference type="PANTHER" id="PTHR42765:SF1">
    <property type="entry name" value="ISOLEUCINE--TRNA LIGASE, MITOCHONDRIAL"/>
    <property type="match status" value="1"/>
</dbReference>
<evidence type="ECO:0000256" key="4">
    <source>
        <dbReference type="ARBA" id="ARBA00022723"/>
    </source>
</evidence>
<dbReference type="Gene3D" id="1.10.730.20">
    <property type="match status" value="1"/>
</dbReference>
<dbReference type="InterPro" id="IPR013155">
    <property type="entry name" value="M/V/L/I-tRNA-synth_anticd-bd"/>
</dbReference>
<comment type="subunit">
    <text evidence="12">Monomer.</text>
</comment>
<evidence type="ECO:0000256" key="11">
    <source>
        <dbReference type="ARBA" id="ARBA00048359"/>
    </source>
</evidence>
<organism evidence="16 17">
    <name type="scientific">Candidatus Burkholderia pumila</name>
    <dbReference type="NCBI Taxonomy" id="1090375"/>
    <lineage>
        <taxon>Bacteria</taxon>
        <taxon>Pseudomonadati</taxon>
        <taxon>Pseudomonadota</taxon>
        <taxon>Betaproteobacteria</taxon>
        <taxon>Burkholderiales</taxon>
        <taxon>Burkholderiaceae</taxon>
        <taxon>Burkholderia</taxon>
    </lineage>
</organism>
<feature type="short sequence motif" description="'HIGH' region" evidence="12">
    <location>
        <begin position="101"/>
        <end position="111"/>
    </location>
</feature>
<keyword evidence="4 12" id="KW-0479">Metal-binding</keyword>
<comment type="caution">
    <text evidence="16">The sequence shown here is derived from an EMBL/GenBank/DDBJ whole genome shotgun (WGS) entry which is preliminary data.</text>
</comment>
<keyword evidence="9 12" id="KW-0030">Aminoacyl-tRNA synthetase</keyword>
<dbReference type="InterPro" id="IPR050081">
    <property type="entry name" value="Ile-tRNA_ligase"/>
</dbReference>
<dbReference type="Pfam" id="PF06827">
    <property type="entry name" value="zf-FPG_IleRS"/>
    <property type="match status" value="1"/>
</dbReference>
<dbReference type="PANTHER" id="PTHR42765">
    <property type="entry name" value="SOLEUCYL-TRNA SYNTHETASE"/>
    <property type="match status" value="1"/>
</dbReference>
<evidence type="ECO:0000259" key="13">
    <source>
        <dbReference type="Pfam" id="PF00133"/>
    </source>
</evidence>
<dbReference type="Proteomes" id="UP000242951">
    <property type="component" value="Unassembled WGS sequence"/>
</dbReference>
<evidence type="ECO:0000256" key="5">
    <source>
        <dbReference type="ARBA" id="ARBA00022741"/>
    </source>
</evidence>